<name>A0ABV5NMB2_9ACTN</name>
<feature type="domain" description="Methylamine utilisation protein MauE" evidence="6">
    <location>
        <begin position="1"/>
        <end position="137"/>
    </location>
</feature>
<protein>
    <submittedName>
        <fullName evidence="7">MauE/DoxX family redox-associated membrane protein</fullName>
    </submittedName>
</protein>
<feature type="transmembrane region" description="Helical" evidence="5">
    <location>
        <begin position="147"/>
        <end position="167"/>
    </location>
</feature>
<keyword evidence="3 5" id="KW-1133">Transmembrane helix</keyword>
<evidence type="ECO:0000256" key="5">
    <source>
        <dbReference type="SAM" id="Phobius"/>
    </source>
</evidence>
<dbReference type="InterPro" id="IPR009908">
    <property type="entry name" value="Methylamine_util_MauE"/>
</dbReference>
<keyword evidence="2 5" id="KW-0812">Transmembrane</keyword>
<comment type="caution">
    <text evidence="7">The sequence shown here is derived from an EMBL/GenBank/DDBJ whole genome shotgun (WGS) entry which is preliminary data.</text>
</comment>
<reference evidence="7 8" key="1">
    <citation type="submission" date="2024-09" db="EMBL/GenBank/DDBJ databases">
        <authorList>
            <person name="Sun Q."/>
            <person name="Mori K."/>
        </authorList>
    </citation>
    <scope>NUCLEOTIDE SEQUENCE [LARGE SCALE GENOMIC DNA]</scope>
    <source>
        <strain evidence="7 8">JCM 3324</strain>
    </source>
</reference>
<keyword evidence="4 5" id="KW-0472">Membrane</keyword>
<dbReference type="RefSeq" id="WP_345390757.1">
    <property type="nucleotide sequence ID" value="NZ_BAAAXS010000001.1"/>
</dbReference>
<dbReference type="EMBL" id="JBHMCF010000013">
    <property type="protein sequence ID" value="MFB9471438.1"/>
    <property type="molecule type" value="Genomic_DNA"/>
</dbReference>
<organism evidence="7 8">
    <name type="scientific">Nonomuraea salmonea</name>
    <dbReference type="NCBI Taxonomy" id="46181"/>
    <lineage>
        <taxon>Bacteria</taxon>
        <taxon>Bacillati</taxon>
        <taxon>Actinomycetota</taxon>
        <taxon>Actinomycetes</taxon>
        <taxon>Streptosporangiales</taxon>
        <taxon>Streptosporangiaceae</taxon>
        <taxon>Nonomuraea</taxon>
    </lineage>
</organism>
<dbReference type="Proteomes" id="UP001589568">
    <property type="component" value="Unassembled WGS sequence"/>
</dbReference>
<comment type="subcellular location">
    <subcellularLocation>
        <location evidence="1">Membrane</location>
        <topology evidence="1">Multi-pass membrane protein</topology>
    </subcellularLocation>
</comment>
<evidence type="ECO:0000256" key="4">
    <source>
        <dbReference type="ARBA" id="ARBA00023136"/>
    </source>
</evidence>
<evidence type="ECO:0000259" key="6">
    <source>
        <dbReference type="Pfam" id="PF07291"/>
    </source>
</evidence>
<sequence>MEYVALAARCTLGIVFLVAVAGKVRGRAAFEAFRRSVPALVPLPRGRVPAALPAALPATVVALEAATVLLLTTEFTAPAGLALAGAVLLAFSLGIRHALRAGSRASCNCFGASSAPLGRRHLVRNLALIAVACTGLATSYAGPQPQLAGAVLAIAAGGLIALFAVFTDDLADLFTAK</sequence>
<keyword evidence="8" id="KW-1185">Reference proteome</keyword>
<dbReference type="Pfam" id="PF07291">
    <property type="entry name" value="MauE"/>
    <property type="match status" value="1"/>
</dbReference>
<evidence type="ECO:0000256" key="2">
    <source>
        <dbReference type="ARBA" id="ARBA00022692"/>
    </source>
</evidence>
<evidence type="ECO:0000313" key="8">
    <source>
        <dbReference type="Proteomes" id="UP001589568"/>
    </source>
</evidence>
<feature type="transmembrane region" description="Helical" evidence="5">
    <location>
        <begin position="6"/>
        <end position="24"/>
    </location>
</feature>
<evidence type="ECO:0000256" key="3">
    <source>
        <dbReference type="ARBA" id="ARBA00022989"/>
    </source>
</evidence>
<feature type="transmembrane region" description="Helical" evidence="5">
    <location>
        <begin position="50"/>
        <end position="71"/>
    </location>
</feature>
<proteinExistence type="predicted"/>
<evidence type="ECO:0000313" key="7">
    <source>
        <dbReference type="EMBL" id="MFB9471438.1"/>
    </source>
</evidence>
<feature type="transmembrane region" description="Helical" evidence="5">
    <location>
        <begin position="122"/>
        <end position="141"/>
    </location>
</feature>
<feature type="transmembrane region" description="Helical" evidence="5">
    <location>
        <begin position="77"/>
        <end position="95"/>
    </location>
</feature>
<evidence type="ECO:0000256" key="1">
    <source>
        <dbReference type="ARBA" id="ARBA00004141"/>
    </source>
</evidence>
<gene>
    <name evidence="7" type="ORF">ACFFR3_18095</name>
</gene>
<accession>A0ABV5NMB2</accession>